<dbReference type="GO" id="GO:0140359">
    <property type="term" value="F:ABC-type transporter activity"/>
    <property type="evidence" value="ECO:0007669"/>
    <property type="project" value="InterPro"/>
</dbReference>
<dbReference type="OrthoDB" id="9786910at2"/>
<evidence type="ECO:0000256" key="6">
    <source>
        <dbReference type="ARBA" id="ARBA00022692"/>
    </source>
</evidence>
<dbReference type="GO" id="GO:0043190">
    <property type="term" value="C:ATP-binding cassette (ABC) transporter complex"/>
    <property type="evidence" value="ECO:0007669"/>
    <property type="project" value="InterPro"/>
</dbReference>
<reference evidence="12 13" key="1">
    <citation type="submission" date="2019-06" db="EMBL/GenBank/DDBJ databases">
        <title>Genome sequence of Litorilinea aerophila BAA-2444.</title>
        <authorList>
            <person name="Maclea K.S."/>
            <person name="Maurais E.G."/>
            <person name="Iannazzi L.C."/>
        </authorList>
    </citation>
    <scope>NUCLEOTIDE SEQUENCE [LARGE SCALE GENOMIC DNA]</scope>
    <source>
        <strain evidence="12 13">ATCC BAA-2444</strain>
    </source>
</reference>
<evidence type="ECO:0000259" key="11">
    <source>
        <dbReference type="PROSITE" id="PS51012"/>
    </source>
</evidence>
<keyword evidence="7" id="KW-0972">Capsule biogenesis/degradation</keyword>
<feature type="domain" description="ABC transmembrane type-2" evidence="11">
    <location>
        <begin position="58"/>
        <end position="287"/>
    </location>
</feature>
<dbReference type="GO" id="GO:0015920">
    <property type="term" value="P:lipopolysaccharide transport"/>
    <property type="evidence" value="ECO:0007669"/>
    <property type="project" value="TreeGrafter"/>
</dbReference>
<feature type="transmembrane region" description="Helical" evidence="10">
    <location>
        <begin position="199"/>
        <end position="218"/>
    </location>
</feature>
<dbReference type="AlphaFoldDB" id="A0A540VHM7"/>
<dbReference type="InterPro" id="IPR000412">
    <property type="entry name" value="ABC_2_transport"/>
</dbReference>
<keyword evidence="5" id="KW-0762">Sugar transport</keyword>
<evidence type="ECO:0000256" key="2">
    <source>
        <dbReference type="ARBA" id="ARBA00007783"/>
    </source>
</evidence>
<dbReference type="Proteomes" id="UP000317371">
    <property type="component" value="Unassembled WGS sequence"/>
</dbReference>
<comment type="caution">
    <text evidence="12">The sequence shown here is derived from an EMBL/GenBank/DDBJ whole genome shotgun (WGS) entry which is preliminary data.</text>
</comment>
<dbReference type="PANTHER" id="PTHR30413">
    <property type="entry name" value="INNER MEMBRANE TRANSPORT PERMEASE"/>
    <property type="match status" value="1"/>
</dbReference>
<organism evidence="12 13">
    <name type="scientific">Litorilinea aerophila</name>
    <dbReference type="NCBI Taxonomy" id="1204385"/>
    <lineage>
        <taxon>Bacteria</taxon>
        <taxon>Bacillati</taxon>
        <taxon>Chloroflexota</taxon>
        <taxon>Caldilineae</taxon>
        <taxon>Caldilineales</taxon>
        <taxon>Caldilineaceae</taxon>
        <taxon>Litorilinea</taxon>
    </lineage>
</organism>
<dbReference type="Pfam" id="PF01061">
    <property type="entry name" value="ABC2_membrane"/>
    <property type="match status" value="1"/>
</dbReference>
<keyword evidence="6 10" id="KW-0812">Transmembrane</keyword>
<protein>
    <recommendedName>
        <fullName evidence="10">Transport permease protein</fullName>
    </recommendedName>
</protein>
<evidence type="ECO:0000256" key="9">
    <source>
        <dbReference type="ARBA" id="ARBA00023136"/>
    </source>
</evidence>
<dbReference type="PROSITE" id="PS51012">
    <property type="entry name" value="ABC_TM2"/>
    <property type="match status" value="1"/>
</dbReference>
<feature type="transmembrane region" description="Helical" evidence="10">
    <location>
        <begin position="265"/>
        <end position="284"/>
    </location>
</feature>
<dbReference type="FunCoup" id="A0A540VHM7">
    <property type="interactions" value="254"/>
</dbReference>
<evidence type="ECO:0000256" key="10">
    <source>
        <dbReference type="RuleBase" id="RU361157"/>
    </source>
</evidence>
<dbReference type="PRINTS" id="PR00164">
    <property type="entry name" value="ABC2TRNSPORT"/>
</dbReference>
<accession>A0A540VHM7</accession>
<dbReference type="EMBL" id="VIGC01000009">
    <property type="protein sequence ID" value="TQE96192.1"/>
    <property type="molecule type" value="Genomic_DNA"/>
</dbReference>
<dbReference type="InterPro" id="IPR013525">
    <property type="entry name" value="ABC2_TM"/>
</dbReference>
<evidence type="ECO:0000256" key="3">
    <source>
        <dbReference type="ARBA" id="ARBA00022448"/>
    </source>
</evidence>
<keyword evidence="4 10" id="KW-1003">Cell membrane</keyword>
<sequence length="295" mass="34476">MTNWIASPQIKQDRPAPPRHTWRYQSMAWRLAELYHYRELIRNLVISELKARYKNSVLGFIWSLLNPLGMMLVFTVVFGVLWPNGQIEKYPIFLLCGLLPWNYFAASINSSMHSIVGNGQLIKKVYFPREVLPIATVLAQLVNFLLAFLVLFAVLLVFRSQFSPWLWMLPIVILIQTCFTLGMALILSTLHVFYRDTVMVMDVVLLAWFFLTPVFYSVQQLPPSYHMLGLELNIRRLAYILNPMASLVNVYRDLLYYGYRTNLDFFLRTAATALIVLVIGYWFFTRYSDRFGEEV</sequence>
<comment type="subcellular location">
    <subcellularLocation>
        <location evidence="1 10">Cell membrane</location>
        <topology evidence="1 10">Multi-pass membrane protein</topology>
    </subcellularLocation>
</comment>
<dbReference type="PANTHER" id="PTHR30413:SF10">
    <property type="entry name" value="CAPSULE POLYSACCHARIDE EXPORT INNER-MEMBRANE PROTEIN CTRC"/>
    <property type="match status" value="1"/>
</dbReference>
<dbReference type="InParanoid" id="A0A540VHM7"/>
<evidence type="ECO:0000256" key="1">
    <source>
        <dbReference type="ARBA" id="ARBA00004651"/>
    </source>
</evidence>
<name>A0A540VHM7_9CHLR</name>
<keyword evidence="3 10" id="KW-0813">Transport</keyword>
<evidence type="ECO:0000256" key="5">
    <source>
        <dbReference type="ARBA" id="ARBA00022597"/>
    </source>
</evidence>
<keyword evidence="8 10" id="KW-1133">Transmembrane helix</keyword>
<evidence type="ECO:0000313" key="13">
    <source>
        <dbReference type="Proteomes" id="UP000317371"/>
    </source>
</evidence>
<evidence type="ECO:0000256" key="4">
    <source>
        <dbReference type="ARBA" id="ARBA00022475"/>
    </source>
</evidence>
<dbReference type="InterPro" id="IPR047817">
    <property type="entry name" value="ABC2_TM_bact-type"/>
</dbReference>
<keyword evidence="13" id="KW-1185">Reference proteome</keyword>
<comment type="similarity">
    <text evidence="2 10">Belongs to the ABC-2 integral membrane protein family.</text>
</comment>
<gene>
    <name evidence="12" type="ORF">FKZ61_08925</name>
</gene>
<evidence type="ECO:0000256" key="8">
    <source>
        <dbReference type="ARBA" id="ARBA00022989"/>
    </source>
</evidence>
<keyword evidence="9 10" id="KW-0472">Membrane</keyword>
<feature type="transmembrane region" description="Helical" evidence="10">
    <location>
        <begin position="165"/>
        <end position="187"/>
    </location>
</feature>
<evidence type="ECO:0000313" key="12">
    <source>
        <dbReference type="EMBL" id="TQE96192.1"/>
    </source>
</evidence>
<feature type="transmembrane region" description="Helical" evidence="10">
    <location>
        <begin position="57"/>
        <end position="80"/>
    </location>
</feature>
<proteinExistence type="inferred from homology"/>
<comment type="caution">
    <text evidence="10">Lacks conserved residue(s) required for the propagation of feature annotation.</text>
</comment>
<evidence type="ECO:0000256" key="7">
    <source>
        <dbReference type="ARBA" id="ARBA00022903"/>
    </source>
</evidence>
<feature type="transmembrane region" description="Helical" evidence="10">
    <location>
        <begin position="132"/>
        <end position="158"/>
    </location>
</feature>